<dbReference type="Pfam" id="PF13952">
    <property type="entry name" value="DUF4216"/>
    <property type="match status" value="1"/>
</dbReference>
<dbReference type="InterPro" id="IPR025452">
    <property type="entry name" value="DUF4218"/>
</dbReference>
<dbReference type="InterPro" id="IPR029480">
    <property type="entry name" value="Transpos_assoc"/>
</dbReference>
<dbReference type="Gene3D" id="3.40.395.10">
    <property type="entry name" value="Adenoviral Proteinase, Chain A"/>
    <property type="match status" value="1"/>
</dbReference>
<dbReference type="Pfam" id="PF02992">
    <property type="entry name" value="Transposase_21"/>
    <property type="match status" value="1"/>
</dbReference>
<evidence type="ECO:0000313" key="7">
    <source>
        <dbReference type="EMBL" id="KAJ0215370.1"/>
    </source>
</evidence>
<dbReference type="GO" id="GO:0008234">
    <property type="term" value="F:cysteine-type peptidase activity"/>
    <property type="evidence" value="ECO:0007669"/>
    <property type="project" value="InterPro"/>
</dbReference>
<feature type="domain" description="Ubiquitin-like protease family profile" evidence="6">
    <location>
        <begin position="1608"/>
        <end position="1778"/>
    </location>
</feature>
<feature type="compositionally biased region" description="Acidic residues" evidence="5">
    <location>
        <begin position="1523"/>
        <end position="1532"/>
    </location>
</feature>
<feature type="region of interest" description="Disordered" evidence="5">
    <location>
        <begin position="1486"/>
        <end position="1532"/>
    </location>
</feature>
<proteinExistence type="inferred from homology"/>
<keyword evidence="8" id="KW-1185">Reference proteome</keyword>
<dbReference type="Pfam" id="PF02902">
    <property type="entry name" value="Peptidase_C48"/>
    <property type="match status" value="1"/>
</dbReference>
<feature type="region of interest" description="Disordered" evidence="5">
    <location>
        <begin position="483"/>
        <end position="517"/>
    </location>
</feature>
<dbReference type="InterPro" id="IPR004252">
    <property type="entry name" value="Probable_transposase_24"/>
</dbReference>
<keyword evidence="4" id="KW-0175">Coiled coil</keyword>
<feature type="coiled-coil region" evidence="4">
    <location>
        <begin position="1346"/>
        <end position="1373"/>
    </location>
</feature>
<reference evidence="7 8" key="1">
    <citation type="journal article" date="2017" name="Nat. Commun.">
        <title>Genome assembly with in vitro proximity ligation data and whole-genome triplication in lettuce.</title>
        <authorList>
            <person name="Reyes-Chin-Wo S."/>
            <person name="Wang Z."/>
            <person name="Yang X."/>
            <person name="Kozik A."/>
            <person name="Arikit S."/>
            <person name="Song C."/>
            <person name="Xia L."/>
            <person name="Froenicke L."/>
            <person name="Lavelle D.O."/>
            <person name="Truco M.J."/>
            <person name="Xia R."/>
            <person name="Zhu S."/>
            <person name="Xu C."/>
            <person name="Xu H."/>
            <person name="Xu X."/>
            <person name="Cox K."/>
            <person name="Korf I."/>
            <person name="Meyers B.C."/>
            <person name="Michelmore R.W."/>
        </authorList>
    </citation>
    <scope>NUCLEOTIDE SEQUENCE [LARGE SCALE GENOMIC DNA]</scope>
    <source>
        <strain evidence="8">cv. Salinas</strain>
        <tissue evidence="7">Seedlings</tissue>
    </source>
</reference>
<dbReference type="PANTHER" id="PTHR48258:SF8">
    <property type="entry name" value="DUF4216 DOMAIN-CONTAINING PROTEIN"/>
    <property type="match status" value="1"/>
</dbReference>
<evidence type="ECO:0000256" key="1">
    <source>
        <dbReference type="ARBA" id="ARBA00005234"/>
    </source>
</evidence>
<name>A0A9R1W357_LACSA</name>
<sequence length="1820" mass="209553">MALDNYILKNKANFKQIDHPRVGNKCLMDKSWISSSRLSNAYDEGVNAFLEFAQTNNPKLDVIPCPCVNCINLCHHSIDNVRYHLFAQGFDENYKIWSFHGEKQPNSDSRSPNNSIPPDAIYTKDMLHDAFKYVDDEPDSLKSLLEECDKPLYVGSKYNAPSGLLKFQHLKGVGLQYEKIHACENDCVLFWKEHKDASQCPTCGTSRWKKNSKNVPSKVLWYFPIIPRFRRMFSIPQIAHDLTWHAQGRVNNGKLTHPRDTPSWKLVDNMWKEFGQEKRNLRLALSADGINPHKSLSSKHNCWPVILITYNLPPYLCMSRKFMMLTLLISGPNQPGNNIDVYLVPLIEDLKLLWETGVETFDSHKKEYFNLRAILIWTISDFPAYGNLSGCVTKGYYACPICSKNTCSQWLPKSKKVCFLGHRRFLPLEHPFRKRKKHFNNQHEHDFMPQPSSGEEIYDYLAGFETTWGKKIKPKKVVSKKVGSKKIKLKKIKSRKGASKKETPKKEKTKKKKESIDERSKFSHKKSIFFELEYWKKFLVCHQVNLPHKTKDGLKARQDLEALGIKTELRPEPKRDRHWLPPAKYTLNSAEKHLFYETLSNIKVPYGYCSNFKNLVSDDVSKMNGLKSNDCHVLMQQLLPFAIKWVLDVKVRRTILSLCRFFNELCSKVVDVSKLGKLQSDIVLTLCLLEKYFPPSFFDVMTHLMVHLVREVRLCGPVHFRWMYPFERYMKTLKGYVRNHHRPEGCIAECYVAEEALEFCSDYLKNKKSIGNPHERVDERIRNGKPLSKATIDAVDAQLLDQAHLYVLRNTAVVEPYIEKHMLELKDLNPRHARKSTWLQSQHSRTFISWFKKEVGKRLANGEDICDDVRWLAKGPNFAITKYSGFAINEYHFHTTSRDESRTTQCSGVSLVAHTMQIASAKDSNPVYGAVTYFGRIKEIWDLNYHMFSIPVFMCDWVDSRGVKKDDLGFTVVNFDRLGQKSEPFVLASQINKMRLHVVGFTPHRMYKYGSNGEIDDMLEFDVTFDLTQDSALLDLDDDFLCTRPDGEGILNNKVFGMLCFCDMESDSASDHDEDSKQRGPTTKTKANKVKLTYNKKKGVSVGKEATKLSTFEGLVARTMVPITYDSWLEVSEEVREGLWQYVLEKFVVDPKSRKQTLQSIGKNWRNFKHYLYAKFIKNRSKDPKANLFKPPKDYPFIKKEDWKVFVSHRVTKKWEEKSMKAKNTRAHHKYNHRLSRKGYVGLINDIMQETGKTEEEIDRTVLWKKARELKTGGYDADVKMIVDKIDELQKSVSFGEVTCGTHDVLTEALGTQEQRGRVRGMGKFITPQQYFYLPKNVKYYLEIENERVDKRINKLEDDLEKLKRGVINVSEAASCQIGGVIEDFEKQPQNESLDNSCLLAVEFVTNVVAKGTIMKASDENIEVMIETILQGEALVPFPLEEEFIVKVKDALGHILSWPRHLGKVVAKFVKKHATPVKKAATPVNEDVTPVKEDATPPKEEIGSNKKEKGTGKMVDGEKQPCDMEEGNDAEEGNDVEEVIGIEKKIKKEKQNVTVQRRWTRAQMKTRIRIENSSILKMTAMMADGQVTKVDSIRVQSENDLFGYDSYTYLTWDDFEAVLTMDELTGAVIVSYMMVLFNKLKYGSPERDHGICFVNPAVISPSTRKGKSKNIDDASRGLADRLSKRKGNDIIFMPYNPRRHWVLGVLDMKSDTCYYLDSLSSGNFNMQLKQIVDSAMVLYTTQSGSNKRVKLNWVNVTCPVQPGSTECGYYMLRFMKEIVEEGIEVLVKDNIGDGKAEYTTADIDEIREEWSTFVTGFIYR</sequence>
<dbReference type="InterPro" id="IPR004242">
    <property type="entry name" value="Transposase_21"/>
</dbReference>
<dbReference type="InterPro" id="IPR025312">
    <property type="entry name" value="DUF4216"/>
</dbReference>
<dbReference type="Pfam" id="PF13960">
    <property type="entry name" value="DUF4218"/>
    <property type="match status" value="1"/>
</dbReference>
<evidence type="ECO:0000256" key="2">
    <source>
        <dbReference type="ARBA" id="ARBA00022670"/>
    </source>
</evidence>
<evidence type="ECO:0000256" key="3">
    <source>
        <dbReference type="ARBA" id="ARBA00022801"/>
    </source>
</evidence>
<comment type="caution">
    <text evidence="7">The sequence shown here is derived from an EMBL/GenBank/DDBJ whole genome shotgun (WGS) entry which is preliminary data.</text>
</comment>
<keyword evidence="3" id="KW-0378">Hydrolase</keyword>
<protein>
    <recommendedName>
        <fullName evidence="6">Ubiquitin-like protease family profile domain-containing protein</fullName>
    </recommendedName>
</protein>
<dbReference type="PROSITE" id="PS50600">
    <property type="entry name" value="ULP_PROTEASE"/>
    <property type="match status" value="1"/>
</dbReference>
<dbReference type="Pfam" id="PF03004">
    <property type="entry name" value="Transposase_24"/>
    <property type="match status" value="1"/>
</dbReference>
<accession>A0A9R1W357</accession>
<dbReference type="InterPro" id="IPR038765">
    <property type="entry name" value="Papain-like_cys_pep_sf"/>
</dbReference>
<evidence type="ECO:0000259" key="6">
    <source>
        <dbReference type="PROSITE" id="PS50600"/>
    </source>
</evidence>
<feature type="compositionally biased region" description="Basic residues" evidence="5">
    <location>
        <begin position="483"/>
        <end position="498"/>
    </location>
</feature>
<organism evidence="7 8">
    <name type="scientific">Lactuca sativa</name>
    <name type="common">Garden lettuce</name>
    <dbReference type="NCBI Taxonomy" id="4236"/>
    <lineage>
        <taxon>Eukaryota</taxon>
        <taxon>Viridiplantae</taxon>
        <taxon>Streptophyta</taxon>
        <taxon>Embryophyta</taxon>
        <taxon>Tracheophyta</taxon>
        <taxon>Spermatophyta</taxon>
        <taxon>Magnoliopsida</taxon>
        <taxon>eudicotyledons</taxon>
        <taxon>Gunneridae</taxon>
        <taxon>Pentapetalae</taxon>
        <taxon>asterids</taxon>
        <taxon>campanulids</taxon>
        <taxon>Asterales</taxon>
        <taxon>Asteraceae</taxon>
        <taxon>Cichorioideae</taxon>
        <taxon>Cichorieae</taxon>
        <taxon>Lactucinae</taxon>
        <taxon>Lactuca</taxon>
    </lineage>
</organism>
<dbReference type="PANTHER" id="PTHR48258">
    <property type="entry name" value="DUF4218 DOMAIN-CONTAINING PROTEIN-RELATED"/>
    <property type="match status" value="1"/>
</dbReference>
<gene>
    <name evidence="7" type="ORF">LSAT_V11C300154110</name>
</gene>
<feature type="compositionally biased region" description="Basic and acidic residues" evidence="5">
    <location>
        <begin position="1489"/>
        <end position="1522"/>
    </location>
</feature>
<dbReference type="EMBL" id="NBSK02000003">
    <property type="protein sequence ID" value="KAJ0215370.1"/>
    <property type="molecule type" value="Genomic_DNA"/>
</dbReference>
<keyword evidence="2" id="KW-0645">Protease</keyword>
<evidence type="ECO:0000256" key="5">
    <source>
        <dbReference type="SAM" id="MobiDB-lite"/>
    </source>
</evidence>
<dbReference type="SUPFAM" id="SSF54001">
    <property type="entry name" value="Cysteine proteinases"/>
    <property type="match status" value="1"/>
</dbReference>
<dbReference type="InterPro" id="IPR003653">
    <property type="entry name" value="Peptidase_C48_C"/>
</dbReference>
<dbReference type="GO" id="GO:0006508">
    <property type="term" value="P:proteolysis"/>
    <property type="evidence" value="ECO:0007669"/>
    <property type="project" value="UniProtKB-KW"/>
</dbReference>
<comment type="similarity">
    <text evidence="1">Belongs to the peptidase C48 family.</text>
</comment>
<dbReference type="Pfam" id="PF13963">
    <property type="entry name" value="Transpos_assoc"/>
    <property type="match status" value="1"/>
</dbReference>
<evidence type="ECO:0000256" key="4">
    <source>
        <dbReference type="SAM" id="Coils"/>
    </source>
</evidence>
<evidence type="ECO:0000313" key="8">
    <source>
        <dbReference type="Proteomes" id="UP000235145"/>
    </source>
</evidence>
<dbReference type="Proteomes" id="UP000235145">
    <property type="component" value="Unassembled WGS sequence"/>
</dbReference>